<keyword evidence="10" id="KW-1185">Reference proteome</keyword>
<feature type="domain" description="GYF" evidence="8">
    <location>
        <begin position="11"/>
        <end position="54"/>
    </location>
</feature>
<dbReference type="PANTHER" id="PTHR36115">
    <property type="entry name" value="PROLINE-RICH ANTIGEN HOMOLOG-RELATED"/>
    <property type="match status" value="1"/>
</dbReference>
<feature type="transmembrane region" description="Helical" evidence="6">
    <location>
        <begin position="166"/>
        <end position="184"/>
    </location>
</feature>
<feature type="domain" description="RDD" evidence="7">
    <location>
        <begin position="71"/>
        <end position="197"/>
    </location>
</feature>
<comment type="subcellular location">
    <subcellularLocation>
        <location evidence="1">Cell membrane</location>
        <topology evidence="1">Multi-pass membrane protein</topology>
    </subcellularLocation>
</comment>
<accession>A0A2D1U7K4</accession>
<feature type="transmembrane region" description="Helical" evidence="6">
    <location>
        <begin position="84"/>
        <end position="102"/>
    </location>
</feature>
<dbReference type="Proteomes" id="UP000223749">
    <property type="component" value="Chromosome"/>
</dbReference>
<gene>
    <name evidence="9" type="ORF">CPT03_14215</name>
</gene>
<dbReference type="InterPro" id="IPR010432">
    <property type="entry name" value="RDD"/>
</dbReference>
<proteinExistence type="predicted"/>
<reference evidence="9 10" key="1">
    <citation type="submission" date="2017-10" db="EMBL/GenBank/DDBJ databases">
        <title>Whole genome of Pedobacter ginsengisoli T01R-27 isolated from tomato rhizosphere.</title>
        <authorList>
            <person name="Weon H.-Y."/>
            <person name="Lee S.A."/>
            <person name="Sang M.K."/>
            <person name="Song J."/>
        </authorList>
    </citation>
    <scope>NUCLEOTIDE SEQUENCE [LARGE SCALE GENOMIC DNA]</scope>
    <source>
        <strain evidence="9 10">T01R-27</strain>
    </source>
</reference>
<protein>
    <recommendedName>
        <fullName evidence="11">RDD family protein</fullName>
    </recommendedName>
</protein>
<dbReference type="RefSeq" id="WP_099439464.1">
    <property type="nucleotide sequence ID" value="NZ_CP024091.1"/>
</dbReference>
<evidence type="ECO:0000256" key="6">
    <source>
        <dbReference type="SAM" id="Phobius"/>
    </source>
</evidence>
<evidence type="ECO:0000256" key="4">
    <source>
        <dbReference type="ARBA" id="ARBA00022989"/>
    </source>
</evidence>
<evidence type="ECO:0000313" key="10">
    <source>
        <dbReference type="Proteomes" id="UP000223749"/>
    </source>
</evidence>
<evidence type="ECO:0000259" key="8">
    <source>
        <dbReference type="Pfam" id="PF14237"/>
    </source>
</evidence>
<dbReference type="OrthoDB" id="9793824at2"/>
<keyword evidence="3 6" id="KW-0812">Transmembrane</keyword>
<dbReference type="Pfam" id="PF14237">
    <property type="entry name" value="GYF_2"/>
    <property type="match status" value="1"/>
</dbReference>
<evidence type="ECO:0000313" key="9">
    <source>
        <dbReference type="EMBL" id="ATP57544.1"/>
    </source>
</evidence>
<dbReference type="InterPro" id="IPR051791">
    <property type="entry name" value="Pra-immunoreactive"/>
</dbReference>
<keyword evidence="5 6" id="KW-0472">Membrane</keyword>
<dbReference type="Pfam" id="PF06271">
    <property type="entry name" value="RDD"/>
    <property type="match status" value="1"/>
</dbReference>
<organism evidence="9 10">
    <name type="scientific">Pedobacter ginsengisoli</name>
    <dbReference type="NCBI Taxonomy" id="363852"/>
    <lineage>
        <taxon>Bacteria</taxon>
        <taxon>Pseudomonadati</taxon>
        <taxon>Bacteroidota</taxon>
        <taxon>Sphingobacteriia</taxon>
        <taxon>Sphingobacteriales</taxon>
        <taxon>Sphingobacteriaceae</taxon>
        <taxon>Pedobacter</taxon>
    </lineage>
</organism>
<evidence type="ECO:0008006" key="11">
    <source>
        <dbReference type="Google" id="ProtNLM"/>
    </source>
</evidence>
<sequence length="206" mass="23349">MESKNEIEYTVVINGKPEGPYQLEQLKSLNILPGTFIRKPGMDDYKEAHELLELRELLGFTYQKTAPQYFASFDQRLLASVIDYFFLTLAYVLLVLFSFIFVEEKTQRIAVSVAGLPLISIAKFIYSSIAEASDKQATLGKRLLNIKVTDLGGNRISLNNAYGRNAAKVLSVAPFFLGYLYSFLNKKQQCFHDLMANTLVIKDRLI</sequence>
<evidence type="ECO:0000256" key="5">
    <source>
        <dbReference type="ARBA" id="ARBA00023136"/>
    </source>
</evidence>
<dbReference type="GO" id="GO:0005886">
    <property type="term" value="C:plasma membrane"/>
    <property type="evidence" value="ECO:0007669"/>
    <property type="project" value="UniProtKB-SubCell"/>
</dbReference>
<feature type="transmembrane region" description="Helical" evidence="6">
    <location>
        <begin position="109"/>
        <end position="129"/>
    </location>
</feature>
<name>A0A2D1U7K4_9SPHI</name>
<dbReference type="KEGG" id="pgs:CPT03_14215"/>
<keyword evidence="4 6" id="KW-1133">Transmembrane helix</keyword>
<evidence type="ECO:0000256" key="2">
    <source>
        <dbReference type="ARBA" id="ARBA00022475"/>
    </source>
</evidence>
<evidence type="ECO:0000256" key="3">
    <source>
        <dbReference type="ARBA" id="ARBA00022692"/>
    </source>
</evidence>
<evidence type="ECO:0000256" key="1">
    <source>
        <dbReference type="ARBA" id="ARBA00004651"/>
    </source>
</evidence>
<dbReference type="EMBL" id="CP024091">
    <property type="protein sequence ID" value="ATP57544.1"/>
    <property type="molecule type" value="Genomic_DNA"/>
</dbReference>
<keyword evidence="2" id="KW-1003">Cell membrane</keyword>
<dbReference type="InterPro" id="IPR025640">
    <property type="entry name" value="GYF_2"/>
</dbReference>
<dbReference type="AlphaFoldDB" id="A0A2D1U7K4"/>
<evidence type="ECO:0000259" key="7">
    <source>
        <dbReference type="Pfam" id="PF06271"/>
    </source>
</evidence>